<proteinExistence type="predicted"/>
<evidence type="ECO:0000313" key="1">
    <source>
        <dbReference type="EMBL" id="CAB5107799.1"/>
    </source>
</evidence>
<protein>
    <submittedName>
        <fullName evidence="1">Unannotated protein</fullName>
    </submittedName>
</protein>
<organism evidence="1">
    <name type="scientific">freshwater metagenome</name>
    <dbReference type="NCBI Taxonomy" id="449393"/>
    <lineage>
        <taxon>unclassified sequences</taxon>
        <taxon>metagenomes</taxon>
        <taxon>ecological metagenomes</taxon>
    </lineage>
</organism>
<dbReference type="EMBL" id="CAFBRV010000019">
    <property type="protein sequence ID" value="CAB5107799.1"/>
    <property type="molecule type" value="Genomic_DNA"/>
</dbReference>
<reference evidence="1" key="1">
    <citation type="submission" date="2020-05" db="EMBL/GenBank/DDBJ databases">
        <authorList>
            <person name="Chiriac C."/>
            <person name="Salcher M."/>
            <person name="Ghai R."/>
            <person name="Kavagutti S V."/>
        </authorList>
    </citation>
    <scope>NUCLEOTIDE SEQUENCE</scope>
</reference>
<sequence length="214" mass="23913">MEIGVAEFAEKSSLSPRRVLQLIQVGKISARRSGGRWLIAQEELNYRSAISRPLSPKMGRALLSSLSGSEWEISLDAKSRSRIREYLSELAKSQDPARLLSSWFSGRSKKYLFKARSNDLRKLRSDKRIVLSGISDHRSGISDSAFLQGYVSQKDFKQVVREYLLVPAQGSNVQLGIASHFSDSLIPLGLMLVDLAEHIGPRESAQVKKLIRSL</sequence>
<gene>
    <name evidence="1" type="ORF">UFOPK4410_00355</name>
</gene>
<accession>A0A6J7VNF1</accession>
<name>A0A6J7VNF1_9ZZZZ</name>
<dbReference type="AlphaFoldDB" id="A0A6J7VNF1"/>